<evidence type="ECO:0000313" key="8">
    <source>
        <dbReference type="EMBL" id="CAG2195690.1"/>
    </source>
</evidence>
<feature type="compositionally biased region" description="Low complexity" evidence="6">
    <location>
        <begin position="461"/>
        <end position="476"/>
    </location>
</feature>
<proteinExistence type="predicted"/>
<dbReference type="Proteomes" id="UP000683360">
    <property type="component" value="Unassembled WGS sequence"/>
</dbReference>
<dbReference type="SUPFAM" id="SSF49265">
    <property type="entry name" value="Fibronectin type III"/>
    <property type="match status" value="1"/>
</dbReference>
<dbReference type="InterPro" id="IPR051275">
    <property type="entry name" value="Cell_adhesion_signaling"/>
</dbReference>
<evidence type="ECO:0000256" key="1">
    <source>
        <dbReference type="ARBA" id="ARBA00004479"/>
    </source>
</evidence>
<comment type="caution">
    <text evidence="8">The sequence shown here is derived from an EMBL/GenBank/DDBJ whole genome shotgun (WGS) entry which is preliminary data.</text>
</comment>
<dbReference type="SMART" id="SM00408">
    <property type="entry name" value="IGc2"/>
    <property type="match status" value="2"/>
</dbReference>
<feature type="domain" description="Ig-like" evidence="7">
    <location>
        <begin position="132"/>
        <end position="214"/>
    </location>
</feature>
<comment type="subcellular location">
    <subcellularLocation>
        <location evidence="1">Membrane</location>
        <topology evidence="1">Single-pass type I membrane protein</topology>
    </subcellularLocation>
</comment>
<evidence type="ECO:0000259" key="7">
    <source>
        <dbReference type="PROSITE" id="PS50835"/>
    </source>
</evidence>
<feature type="region of interest" description="Disordered" evidence="6">
    <location>
        <begin position="448"/>
        <end position="484"/>
    </location>
</feature>
<dbReference type="SMART" id="SM00409">
    <property type="entry name" value="IG"/>
    <property type="match status" value="2"/>
</dbReference>
<dbReference type="InterPro" id="IPR003598">
    <property type="entry name" value="Ig_sub2"/>
</dbReference>
<dbReference type="GO" id="GO:0098609">
    <property type="term" value="P:cell-cell adhesion"/>
    <property type="evidence" value="ECO:0007669"/>
    <property type="project" value="TreeGrafter"/>
</dbReference>
<keyword evidence="9" id="KW-1185">Reference proteome</keyword>
<gene>
    <name evidence="8" type="ORF">MEDL_10618</name>
</gene>
<protein>
    <recommendedName>
        <fullName evidence="7">Ig-like domain-containing protein</fullName>
    </recommendedName>
</protein>
<dbReference type="InterPro" id="IPR007110">
    <property type="entry name" value="Ig-like_dom"/>
</dbReference>
<evidence type="ECO:0000313" key="9">
    <source>
        <dbReference type="Proteomes" id="UP000683360"/>
    </source>
</evidence>
<dbReference type="GO" id="GO:0050839">
    <property type="term" value="F:cell adhesion molecule binding"/>
    <property type="evidence" value="ECO:0007669"/>
    <property type="project" value="TreeGrafter"/>
</dbReference>
<keyword evidence="3" id="KW-1015">Disulfide bond</keyword>
<reference evidence="8" key="1">
    <citation type="submission" date="2021-03" db="EMBL/GenBank/DDBJ databases">
        <authorList>
            <person name="Bekaert M."/>
        </authorList>
    </citation>
    <scope>NUCLEOTIDE SEQUENCE</scope>
</reference>
<dbReference type="GO" id="GO:0005886">
    <property type="term" value="C:plasma membrane"/>
    <property type="evidence" value="ECO:0007669"/>
    <property type="project" value="TreeGrafter"/>
</dbReference>
<feature type="domain" description="Ig-like" evidence="7">
    <location>
        <begin position="45"/>
        <end position="127"/>
    </location>
</feature>
<feature type="compositionally biased region" description="Basic and acidic residues" evidence="6">
    <location>
        <begin position="448"/>
        <end position="460"/>
    </location>
</feature>
<evidence type="ECO:0000256" key="2">
    <source>
        <dbReference type="ARBA" id="ARBA00023136"/>
    </source>
</evidence>
<dbReference type="InterPro" id="IPR013783">
    <property type="entry name" value="Ig-like_fold"/>
</dbReference>
<dbReference type="OrthoDB" id="6162735at2759"/>
<dbReference type="InterPro" id="IPR003599">
    <property type="entry name" value="Ig_sub"/>
</dbReference>
<keyword evidence="2" id="KW-0472">Membrane</keyword>
<keyword evidence="4" id="KW-0325">Glycoprotein</keyword>
<dbReference type="InterPro" id="IPR036116">
    <property type="entry name" value="FN3_sf"/>
</dbReference>
<name>A0A8S3QMK4_MYTED</name>
<dbReference type="SUPFAM" id="SSF48726">
    <property type="entry name" value="Immunoglobulin"/>
    <property type="match status" value="2"/>
</dbReference>
<dbReference type="GO" id="GO:0005911">
    <property type="term" value="C:cell-cell junction"/>
    <property type="evidence" value="ECO:0007669"/>
    <property type="project" value="TreeGrafter"/>
</dbReference>
<organism evidence="8 9">
    <name type="scientific">Mytilus edulis</name>
    <name type="common">Blue mussel</name>
    <dbReference type="NCBI Taxonomy" id="6550"/>
    <lineage>
        <taxon>Eukaryota</taxon>
        <taxon>Metazoa</taxon>
        <taxon>Spiralia</taxon>
        <taxon>Lophotrochozoa</taxon>
        <taxon>Mollusca</taxon>
        <taxon>Bivalvia</taxon>
        <taxon>Autobranchia</taxon>
        <taxon>Pteriomorphia</taxon>
        <taxon>Mytilida</taxon>
        <taxon>Mytiloidea</taxon>
        <taxon>Mytilidae</taxon>
        <taxon>Mytilinae</taxon>
        <taxon>Mytilus</taxon>
    </lineage>
</organism>
<evidence type="ECO:0000256" key="4">
    <source>
        <dbReference type="ARBA" id="ARBA00023180"/>
    </source>
</evidence>
<dbReference type="PANTHER" id="PTHR11640">
    <property type="entry name" value="NEPHRIN"/>
    <property type="match status" value="1"/>
</dbReference>
<dbReference type="AlphaFoldDB" id="A0A8S3QMK4"/>
<dbReference type="PANTHER" id="PTHR11640:SF31">
    <property type="entry name" value="IRREGULAR CHIASM C-ROUGHEST PROTEIN-RELATED"/>
    <property type="match status" value="1"/>
</dbReference>
<sequence>MVRPQRSTIRRLRKNQGTELYAQGLILTKNLKDLNINIIGDYNKPLLVTDYLEHQEVIENTSLEVCCQGHSNPPISYIYWTGNVTLVVFNDTESCLTFKLIHRNNTGKYTCFASNSIGLSNKSIDINVLYPPSVSVTQQFSGTSLNLSCNVEGNPKRYTFDKWYHRSEYNETIRKFKGTPEGNLIIGAPSKTQPHENDGLYICRVSNGIPDTYTNVYQEGAVLIQTSVPPIFVSTNRRVQYGQCERELNITVLLFTRSGNILLNISKDNRNLQPQISKEKVDTHDVLHDVNVTISAVKVVFDMGLAKSQHFGNYTIEACNEEGCNTYIVYYRADDKEIWTTTGPVEDASGNKMHYSLYELESTKQYFVRMFSRNKIGDSNITNITVSRTFALSVECLYVLLAQISAVDLGENEKYTATLEISPGHQYDEIGTINYNMVIVDPINSFEQENHDNVSNDHESNAVSSSDGGESSNESSFIGRPGDGYENEYQAITPSVIEMHQYSGIIPTVCQNTIISPTNVATTSSKHITFAIDSYTKPWLVIYKRMQ</sequence>
<evidence type="ECO:0000256" key="5">
    <source>
        <dbReference type="ARBA" id="ARBA00023319"/>
    </source>
</evidence>
<dbReference type="CDD" id="cd00063">
    <property type="entry name" value="FN3"/>
    <property type="match status" value="1"/>
</dbReference>
<dbReference type="InterPro" id="IPR036179">
    <property type="entry name" value="Ig-like_dom_sf"/>
</dbReference>
<evidence type="ECO:0000256" key="3">
    <source>
        <dbReference type="ARBA" id="ARBA00023157"/>
    </source>
</evidence>
<keyword evidence="5" id="KW-0393">Immunoglobulin domain</keyword>
<dbReference type="PROSITE" id="PS50835">
    <property type="entry name" value="IG_LIKE"/>
    <property type="match status" value="2"/>
</dbReference>
<accession>A0A8S3QMK4</accession>
<dbReference type="Gene3D" id="2.60.40.10">
    <property type="entry name" value="Immunoglobulins"/>
    <property type="match status" value="3"/>
</dbReference>
<dbReference type="InterPro" id="IPR003961">
    <property type="entry name" value="FN3_dom"/>
</dbReference>
<dbReference type="EMBL" id="CAJPWZ010000527">
    <property type="protein sequence ID" value="CAG2195690.1"/>
    <property type="molecule type" value="Genomic_DNA"/>
</dbReference>
<evidence type="ECO:0000256" key="6">
    <source>
        <dbReference type="SAM" id="MobiDB-lite"/>
    </source>
</evidence>